<reference evidence="1 2" key="1">
    <citation type="journal article" date="2018" name="Nat. Genet.">
        <title>The Rosa genome provides new insights in the design of modern roses.</title>
        <authorList>
            <person name="Bendahmane M."/>
        </authorList>
    </citation>
    <scope>NUCLEOTIDE SEQUENCE [LARGE SCALE GENOMIC DNA]</scope>
    <source>
        <strain evidence="2">cv. Old Blush</strain>
    </source>
</reference>
<protein>
    <submittedName>
        <fullName evidence="1">Uncharacterized protein</fullName>
    </submittedName>
</protein>
<evidence type="ECO:0000313" key="1">
    <source>
        <dbReference type="EMBL" id="PRQ49221.1"/>
    </source>
</evidence>
<name>A0A2P6RS49_ROSCH</name>
<dbReference type="Proteomes" id="UP000238479">
    <property type="component" value="Chromosome 2"/>
</dbReference>
<gene>
    <name evidence="1" type="ORF">RchiOBHm_Chr2g0119511</name>
</gene>
<sequence>MGERKYGNPELASESHHEILSYVLAKSSSRPLIWEVIRLLAGSGRITTQR</sequence>
<organism evidence="1 2">
    <name type="scientific">Rosa chinensis</name>
    <name type="common">China rose</name>
    <dbReference type="NCBI Taxonomy" id="74649"/>
    <lineage>
        <taxon>Eukaryota</taxon>
        <taxon>Viridiplantae</taxon>
        <taxon>Streptophyta</taxon>
        <taxon>Embryophyta</taxon>
        <taxon>Tracheophyta</taxon>
        <taxon>Spermatophyta</taxon>
        <taxon>Magnoliopsida</taxon>
        <taxon>eudicotyledons</taxon>
        <taxon>Gunneridae</taxon>
        <taxon>Pentapetalae</taxon>
        <taxon>rosids</taxon>
        <taxon>fabids</taxon>
        <taxon>Rosales</taxon>
        <taxon>Rosaceae</taxon>
        <taxon>Rosoideae</taxon>
        <taxon>Rosoideae incertae sedis</taxon>
        <taxon>Rosa</taxon>
    </lineage>
</organism>
<keyword evidence="2" id="KW-1185">Reference proteome</keyword>
<dbReference type="Gramene" id="PRQ49221">
    <property type="protein sequence ID" value="PRQ49221"/>
    <property type="gene ID" value="RchiOBHm_Chr2g0119511"/>
</dbReference>
<dbReference type="AlphaFoldDB" id="A0A2P6RS49"/>
<accession>A0A2P6RS49</accession>
<dbReference type="EMBL" id="PDCK01000040">
    <property type="protein sequence ID" value="PRQ49221.1"/>
    <property type="molecule type" value="Genomic_DNA"/>
</dbReference>
<proteinExistence type="predicted"/>
<comment type="caution">
    <text evidence="1">The sequence shown here is derived from an EMBL/GenBank/DDBJ whole genome shotgun (WGS) entry which is preliminary data.</text>
</comment>
<evidence type="ECO:0000313" key="2">
    <source>
        <dbReference type="Proteomes" id="UP000238479"/>
    </source>
</evidence>